<evidence type="ECO:0000313" key="1">
    <source>
        <dbReference type="EMBL" id="PDT50575.1"/>
    </source>
</evidence>
<comment type="caution">
    <text evidence="1">The sequence shown here is derived from an EMBL/GenBank/DDBJ whole genome shotgun (WGS) entry which is preliminary data.</text>
</comment>
<accession>A0A2A6M7E2</accession>
<reference evidence="1 2" key="1">
    <citation type="submission" date="2017-09" db="EMBL/GenBank/DDBJ databases">
        <title>Comparative genomics of rhizobia isolated from Phaseolus vulgaris in China.</title>
        <authorList>
            <person name="Tong W."/>
        </authorList>
    </citation>
    <scope>NUCLEOTIDE SEQUENCE [LARGE SCALE GENOMIC DNA]</scope>
    <source>
        <strain evidence="1 2">PCH1</strain>
    </source>
</reference>
<protein>
    <recommendedName>
        <fullName evidence="3">Transposase</fullName>
    </recommendedName>
</protein>
<proteinExistence type="predicted"/>
<dbReference type="PANTHER" id="PTHR36455">
    <property type="match status" value="1"/>
</dbReference>
<sequence>MRAGSRDHASAQPISSGVRVWNASGHCDMRKGMQGLALLVQQGLGRLFVFHGRSGRLIKALWHDGIGLSSCAKRLERDRFIWPATESGAIALTASQMSFLLEAIDWRNPQQTLAADQRWVSRPEPNIPGQVL</sequence>
<dbReference type="InterPro" id="IPR008878">
    <property type="entry name" value="Transposase_IS66_Orf2"/>
</dbReference>
<dbReference type="AlphaFoldDB" id="A0A2A6M7E2"/>
<dbReference type="NCBIfam" id="NF033819">
    <property type="entry name" value="IS66_TnpB"/>
    <property type="match status" value="1"/>
</dbReference>
<dbReference type="EMBL" id="NWTC01000001">
    <property type="protein sequence ID" value="PDT50575.1"/>
    <property type="molecule type" value="Genomic_DNA"/>
</dbReference>
<evidence type="ECO:0008006" key="3">
    <source>
        <dbReference type="Google" id="ProtNLM"/>
    </source>
</evidence>
<evidence type="ECO:0000313" key="2">
    <source>
        <dbReference type="Proteomes" id="UP000220353"/>
    </source>
</evidence>
<dbReference type="Pfam" id="PF05717">
    <property type="entry name" value="TnpB_IS66"/>
    <property type="match status" value="1"/>
</dbReference>
<gene>
    <name evidence="1" type="ORF">CO661_02235</name>
</gene>
<dbReference type="PANTHER" id="PTHR36455:SF1">
    <property type="entry name" value="BLR8292 PROTEIN"/>
    <property type="match status" value="1"/>
</dbReference>
<name>A0A2A6M7E2_RHIFR</name>
<organism evidence="1 2">
    <name type="scientific">Rhizobium fredii</name>
    <name type="common">Sinorhizobium fredii</name>
    <dbReference type="NCBI Taxonomy" id="380"/>
    <lineage>
        <taxon>Bacteria</taxon>
        <taxon>Pseudomonadati</taxon>
        <taxon>Pseudomonadota</taxon>
        <taxon>Alphaproteobacteria</taxon>
        <taxon>Hyphomicrobiales</taxon>
        <taxon>Rhizobiaceae</taxon>
        <taxon>Sinorhizobium/Ensifer group</taxon>
        <taxon>Sinorhizobium</taxon>
    </lineage>
</organism>
<dbReference type="Proteomes" id="UP000220353">
    <property type="component" value="Unassembled WGS sequence"/>
</dbReference>